<dbReference type="InterPro" id="IPR036893">
    <property type="entry name" value="SBP_sf"/>
</dbReference>
<sequence length="389" mass="42348">MEWDLKMPPWVAPEMEQNADEANLSSVVSGRQPGALDCSVDLKLGGLGEVWKEQTKASPAPAPAAPAPGSLKRHRVATSSSHNVSCLVDGCKSDLSNCREYHRRHKVCEIHSKTPIVLVAGNEQRFCQQCSRFHLLVEFDEVKRSCRKRLDGHNRRRRKPQPESISSSNLFLNLHGSRFTSCPPMFPAAATGTTAWNTAIKTEEDALYAHRQPPLHIFDGPHSPRMPHFTDSLDLTFKESKQLPFLHECGPDSTTVLEPAAVCQQLLNTVSSAAESRAGKAMFSDRLPPVLGSDCALSLLSSTNHMVPVDRIPLSHQPVITSLQYNTSQVASNNISPTCFSCSGIDGNRVGAVLVSDGIDSGIHCQSIFQVGGEGSSDEASQALSFAWQ</sequence>
<reference evidence="11 12" key="1">
    <citation type="journal article" date="2017" name="Nature">
        <title>The Apostasia genome and the evolution of orchids.</title>
        <authorList>
            <person name="Zhang G.Q."/>
            <person name="Liu K.W."/>
            <person name="Li Z."/>
            <person name="Lohaus R."/>
            <person name="Hsiao Y.Y."/>
            <person name="Niu S.C."/>
            <person name="Wang J.Y."/>
            <person name="Lin Y.C."/>
            <person name="Xu Q."/>
            <person name="Chen L.J."/>
            <person name="Yoshida K."/>
            <person name="Fujiwara S."/>
            <person name="Wang Z.W."/>
            <person name="Zhang Y.Q."/>
            <person name="Mitsuda N."/>
            <person name="Wang M."/>
            <person name="Liu G.H."/>
            <person name="Pecoraro L."/>
            <person name="Huang H.X."/>
            <person name="Xiao X.J."/>
            <person name="Lin M."/>
            <person name="Wu X.Y."/>
            <person name="Wu W.L."/>
            <person name="Chen Y.Y."/>
            <person name="Chang S.B."/>
            <person name="Sakamoto S."/>
            <person name="Ohme-Takagi M."/>
            <person name="Yagi M."/>
            <person name="Zeng S.J."/>
            <person name="Shen C.Y."/>
            <person name="Yeh C.M."/>
            <person name="Luo Y.B."/>
            <person name="Tsai W.C."/>
            <person name="Van de Peer Y."/>
            <person name="Liu Z.J."/>
        </authorList>
    </citation>
    <scope>NUCLEOTIDE SEQUENCE [LARGE SCALE GENOMIC DNA]</scope>
    <source>
        <strain evidence="12">cv. Shenzhen</strain>
        <tissue evidence="11">Stem</tissue>
    </source>
</reference>
<dbReference type="FunFam" id="4.10.1100.10:FF:000001">
    <property type="entry name" value="Squamosa promoter-binding-like protein 14"/>
    <property type="match status" value="1"/>
</dbReference>
<keyword evidence="8" id="KW-0539">Nucleus</keyword>
<keyword evidence="6" id="KW-0238">DNA-binding</keyword>
<proteinExistence type="predicted"/>
<dbReference type="InterPro" id="IPR044817">
    <property type="entry name" value="SBP-like"/>
</dbReference>
<evidence type="ECO:0000256" key="2">
    <source>
        <dbReference type="ARBA" id="ARBA00022723"/>
    </source>
</evidence>
<dbReference type="PROSITE" id="PS51141">
    <property type="entry name" value="ZF_SBP"/>
    <property type="match status" value="1"/>
</dbReference>
<evidence type="ECO:0000256" key="5">
    <source>
        <dbReference type="ARBA" id="ARBA00023015"/>
    </source>
</evidence>
<dbReference type="SUPFAM" id="SSF103612">
    <property type="entry name" value="SBT domain"/>
    <property type="match status" value="1"/>
</dbReference>
<keyword evidence="12" id="KW-1185">Reference proteome</keyword>
<dbReference type="Pfam" id="PF03110">
    <property type="entry name" value="SBP"/>
    <property type="match status" value="1"/>
</dbReference>
<dbReference type="Proteomes" id="UP000236161">
    <property type="component" value="Unassembled WGS sequence"/>
</dbReference>
<dbReference type="STRING" id="1088818.A0A2I0AQL7"/>
<keyword evidence="7" id="KW-0804">Transcription</keyword>
<keyword evidence="5" id="KW-0805">Transcription regulation</keyword>
<keyword evidence="4" id="KW-0862">Zinc</keyword>
<evidence type="ECO:0000313" key="12">
    <source>
        <dbReference type="Proteomes" id="UP000236161"/>
    </source>
</evidence>
<comment type="subcellular location">
    <subcellularLocation>
        <location evidence="1">Nucleus</location>
    </subcellularLocation>
</comment>
<dbReference type="GO" id="GO:0008270">
    <property type="term" value="F:zinc ion binding"/>
    <property type="evidence" value="ECO:0007669"/>
    <property type="project" value="UniProtKB-KW"/>
</dbReference>
<feature type="domain" description="SBP-type" evidence="10">
    <location>
        <begin position="83"/>
        <end position="160"/>
    </location>
</feature>
<keyword evidence="3 9" id="KW-0863">Zinc-finger</keyword>
<evidence type="ECO:0000256" key="8">
    <source>
        <dbReference type="ARBA" id="ARBA00023242"/>
    </source>
</evidence>
<keyword evidence="2" id="KW-0479">Metal-binding</keyword>
<dbReference type="GO" id="GO:0003677">
    <property type="term" value="F:DNA binding"/>
    <property type="evidence" value="ECO:0007669"/>
    <property type="project" value="UniProtKB-KW"/>
</dbReference>
<accession>A0A2I0AQL7</accession>
<evidence type="ECO:0000256" key="9">
    <source>
        <dbReference type="PROSITE-ProRule" id="PRU00470"/>
    </source>
</evidence>
<evidence type="ECO:0000313" key="11">
    <source>
        <dbReference type="EMBL" id="PKA57828.1"/>
    </source>
</evidence>
<evidence type="ECO:0000256" key="4">
    <source>
        <dbReference type="ARBA" id="ARBA00022833"/>
    </source>
</evidence>
<evidence type="ECO:0000256" key="7">
    <source>
        <dbReference type="ARBA" id="ARBA00023163"/>
    </source>
</evidence>
<evidence type="ECO:0000256" key="1">
    <source>
        <dbReference type="ARBA" id="ARBA00004123"/>
    </source>
</evidence>
<dbReference type="AlphaFoldDB" id="A0A2I0AQL7"/>
<evidence type="ECO:0000256" key="3">
    <source>
        <dbReference type="ARBA" id="ARBA00022771"/>
    </source>
</evidence>
<dbReference type="OrthoDB" id="514967at2759"/>
<protein>
    <submittedName>
        <fullName evidence="11">Squamosa promoter-binding-like protein 16</fullName>
    </submittedName>
</protein>
<evidence type="ECO:0000259" key="10">
    <source>
        <dbReference type="PROSITE" id="PS51141"/>
    </source>
</evidence>
<evidence type="ECO:0000256" key="6">
    <source>
        <dbReference type="ARBA" id="ARBA00023125"/>
    </source>
</evidence>
<dbReference type="PANTHER" id="PTHR31251:SF169">
    <property type="entry name" value="SQUAMOSA PROMOTER-BINDING-LIKE PROTEIN 8"/>
    <property type="match status" value="1"/>
</dbReference>
<dbReference type="Gene3D" id="4.10.1100.10">
    <property type="entry name" value="Transcription factor, SBP-box domain"/>
    <property type="match status" value="1"/>
</dbReference>
<dbReference type="PANTHER" id="PTHR31251">
    <property type="entry name" value="SQUAMOSA PROMOTER-BINDING-LIKE PROTEIN 4"/>
    <property type="match status" value="1"/>
</dbReference>
<name>A0A2I0AQL7_9ASPA</name>
<dbReference type="GO" id="GO:0005634">
    <property type="term" value="C:nucleus"/>
    <property type="evidence" value="ECO:0007669"/>
    <property type="project" value="UniProtKB-SubCell"/>
</dbReference>
<organism evidence="11 12">
    <name type="scientific">Apostasia shenzhenica</name>
    <dbReference type="NCBI Taxonomy" id="1088818"/>
    <lineage>
        <taxon>Eukaryota</taxon>
        <taxon>Viridiplantae</taxon>
        <taxon>Streptophyta</taxon>
        <taxon>Embryophyta</taxon>
        <taxon>Tracheophyta</taxon>
        <taxon>Spermatophyta</taxon>
        <taxon>Magnoliopsida</taxon>
        <taxon>Liliopsida</taxon>
        <taxon>Asparagales</taxon>
        <taxon>Orchidaceae</taxon>
        <taxon>Apostasioideae</taxon>
        <taxon>Apostasia</taxon>
    </lineage>
</organism>
<dbReference type="EMBL" id="KZ451960">
    <property type="protein sequence ID" value="PKA57828.1"/>
    <property type="molecule type" value="Genomic_DNA"/>
</dbReference>
<gene>
    <name evidence="11" type="primary">SPL16</name>
    <name evidence="11" type="ORF">AXF42_Ash015206</name>
</gene>
<dbReference type="InterPro" id="IPR004333">
    <property type="entry name" value="SBP_dom"/>
</dbReference>